<reference evidence="1 2" key="1">
    <citation type="submission" date="2019-06" db="EMBL/GenBank/DDBJ databases">
        <title>Draft genome of Aliikangiella marina GYP-15.</title>
        <authorList>
            <person name="Wang G."/>
        </authorList>
    </citation>
    <scope>NUCLEOTIDE SEQUENCE [LARGE SCALE GENOMIC DNA]</scope>
    <source>
        <strain evidence="1 2">GYP-15</strain>
    </source>
</reference>
<dbReference type="PANTHER" id="PTHR40697">
    <property type="entry name" value="ACETOIN CATABOLISM PROTEIN X"/>
    <property type="match status" value="1"/>
</dbReference>
<dbReference type="Gene3D" id="3.40.50.10330">
    <property type="entry name" value="Probable inorganic polyphosphate/atp-NAD kinase, domain 1"/>
    <property type="match status" value="1"/>
</dbReference>
<dbReference type="InterPro" id="IPR002504">
    <property type="entry name" value="NADK"/>
</dbReference>
<dbReference type="GO" id="GO:0005524">
    <property type="term" value="F:ATP binding"/>
    <property type="evidence" value="ECO:0007669"/>
    <property type="project" value="UniProtKB-ARBA"/>
</dbReference>
<dbReference type="PIRSF" id="PIRSF016907">
    <property type="entry name" value="Kin_ATP-NAD"/>
    <property type="match status" value="1"/>
</dbReference>
<dbReference type="InterPro" id="IPR017438">
    <property type="entry name" value="ATP-NAD_kinase_N"/>
</dbReference>
<evidence type="ECO:0000313" key="2">
    <source>
        <dbReference type="Proteomes" id="UP000317839"/>
    </source>
</evidence>
<keyword evidence="1" id="KW-0418">Kinase</keyword>
<keyword evidence="2" id="KW-1185">Reference proteome</keyword>
<accession>A0A545TH61</accession>
<dbReference type="EMBL" id="VIKR01000001">
    <property type="protein sequence ID" value="TQV76573.1"/>
    <property type="molecule type" value="Genomic_DNA"/>
</dbReference>
<name>A0A545TH61_9GAMM</name>
<dbReference type="GO" id="GO:0003951">
    <property type="term" value="F:NAD+ kinase activity"/>
    <property type="evidence" value="ECO:0007669"/>
    <property type="project" value="InterPro"/>
</dbReference>
<dbReference type="InterPro" id="IPR016064">
    <property type="entry name" value="NAD/diacylglycerol_kinase_sf"/>
</dbReference>
<dbReference type="Proteomes" id="UP000317839">
    <property type="component" value="Unassembled WGS sequence"/>
</dbReference>
<protein>
    <submittedName>
        <fullName evidence="1">ATP-NAD kinase</fullName>
    </submittedName>
</protein>
<gene>
    <name evidence="1" type="ORF">FLL45_01020</name>
</gene>
<dbReference type="AlphaFoldDB" id="A0A545TH61"/>
<dbReference type="GO" id="GO:0006741">
    <property type="term" value="P:NADP+ biosynthetic process"/>
    <property type="evidence" value="ECO:0007669"/>
    <property type="project" value="InterPro"/>
</dbReference>
<dbReference type="SUPFAM" id="SSF111331">
    <property type="entry name" value="NAD kinase/diacylglycerol kinase-like"/>
    <property type="match status" value="1"/>
</dbReference>
<keyword evidence="1" id="KW-0808">Transferase</keyword>
<dbReference type="Pfam" id="PF01513">
    <property type="entry name" value="NAD_kinase"/>
    <property type="match status" value="1"/>
</dbReference>
<evidence type="ECO:0000313" key="1">
    <source>
        <dbReference type="EMBL" id="TQV76573.1"/>
    </source>
</evidence>
<sequence>MFNLGLIINPFAGIGGRVGLKGSDGDAIRAQALAMGAPKLAPSKAGICLEQILDLKNDFKVFTVSGEMGENLCEQLALNFEVVVNANEPSTFEDTENAVKALNAHGVDLILFAGGDGTARNVFQAADESQMVLGIPAGVKIHSGVYAVSPEAAGLLLHDMITGKVLSLVSSDVMDIDEEAFRGGVVKAKRYGYLNVPGALEYIQAVKSGGKEVEELVLDDIAAEVIESMEDDVYYVIGSGSTCAAIMAQLGLDNTLLGSDIVFQEKLFKQDAIESDLLELIDSGAKVKFVITVIGGQGHILGRGNHQLSPEVIRRAGWENFDIVATKTKLNALSGRPLLTDTGDSELDHSLQGSKRVITGYRDYVICRVGFGNKE</sequence>
<dbReference type="RefSeq" id="WP_142887933.1">
    <property type="nucleotide sequence ID" value="NZ_VIKR01000001.1"/>
</dbReference>
<dbReference type="Pfam" id="PF20143">
    <property type="entry name" value="NAD_kinase_C"/>
    <property type="match status" value="1"/>
</dbReference>
<comment type="caution">
    <text evidence="1">The sequence shown here is derived from an EMBL/GenBank/DDBJ whole genome shotgun (WGS) entry which is preliminary data.</text>
</comment>
<dbReference type="PANTHER" id="PTHR40697:SF2">
    <property type="entry name" value="ATP-NAD KINASE-RELATED"/>
    <property type="match status" value="1"/>
</dbReference>
<proteinExistence type="predicted"/>
<dbReference type="InterPro" id="IPR039065">
    <property type="entry name" value="AcoX-like"/>
</dbReference>
<dbReference type="OrthoDB" id="5511344at2"/>
<dbReference type="InterPro" id="IPR011386">
    <property type="entry name" value="Put_ATP-NAD_kin"/>
</dbReference>
<organism evidence="1 2">
    <name type="scientific">Aliikangiella marina</name>
    <dbReference type="NCBI Taxonomy" id="1712262"/>
    <lineage>
        <taxon>Bacteria</taxon>
        <taxon>Pseudomonadati</taxon>
        <taxon>Pseudomonadota</taxon>
        <taxon>Gammaproteobacteria</taxon>
        <taxon>Oceanospirillales</taxon>
        <taxon>Pleioneaceae</taxon>
        <taxon>Aliikangiella</taxon>
    </lineage>
</organism>
<dbReference type="GO" id="GO:0051287">
    <property type="term" value="F:NAD binding"/>
    <property type="evidence" value="ECO:0007669"/>
    <property type="project" value="UniProtKB-ARBA"/>
</dbReference>